<sequence length="230" mass="25301">MKSFALPALAFIGTTLALPTALDDPIRVLPWNWGFEIVSLDGPNCGPLGDQMASLVTRTTYGSNTVDGSEIYNWHIAYPFIDAKVAAGETKTLSCEATIQYKEYSDNMQSEASNYRLQLHKNGTSVAALYDLDEGVQAKWEFTYSYAALRGPFEYAKYNHVSFSEVDSSFKRQIPLKKCGAGVFKFKTALTLTSKGKGSGSVSSEHITRNGLDGLYGLESGFSYDWSKCE</sequence>
<keyword evidence="1" id="KW-0732">Signal</keyword>
<organism evidence="2 3">
    <name type="scientific">Amniculicola lignicola CBS 123094</name>
    <dbReference type="NCBI Taxonomy" id="1392246"/>
    <lineage>
        <taxon>Eukaryota</taxon>
        <taxon>Fungi</taxon>
        <taxon>Dikarya</taxon>
        <taxon>Ascomycota</taxon>
        <taxon>Pezizomycotina</taxon>
        <taxon>Dothideomycetes</taxon>
        <taxon>Pleosporomycetidae</taxon>
        <taxon>Pleosporales</taxon>
        <taxon>Amniculicolaceae</taxon>
        <taxon>Amniculicola</taxon>
    </lineage>
</organism>
<reference evidence="2" key="1">
    <citation type="journal article" date="2020" name="Stud. Mycol.">
        <title>101 Dothideomycetes genomes: a test case for predicting lifestyles and emergence of pathogens.</title>
        <authorList>
            <person name="Haridas S."/>
            <person name="Albert R."/>
            <person name="Binder M."/>
            <person name="Bloem J."/>
            <person name="Labutti K."/>
            <person name="Salamov A."/>
            <person name="Andreopoulos B."/>
            <person name="Baker S."/>
            <person name="Barry K."/>
            <person name="Bills G."/>
            <person name="Bluhm B."/>
            <person name="Cannon C."/>
            <person name="Castanera R."/>
            <person name="Culley D."/>
            <person name="Daum C."/>
            <person name="Ezra D."/>
            <person name="Gonzalez J."/>
            <person name="Henrissat B."/>
            <person name="Kuo A."/>
            <person name="Liang C."/>
            <person name="Lipzen A."/>
            <person name="Lutzoni F."/>
            <person name="Magnuson J."/>
            <person name="Mondo S."/>
            <person name="Nolan M."/>
            <person name="Ohm R."/>
            <person name="Pangilinan J."/>
            <person name="Park H.-J."/>
            <person name="Ramirez L."/>
            <person name="Alfaro M."/>
            <person name="Sun H."/>
            <person name="Tritt A."/>
            <person name="Yoshinaga Y."/>
            <person name="Zwiers L.-H."/>
            <person name="Turgeon B."/>
            <person name="Goodwin S."/>
            <person name="Spatafora J."/>
            <person name="Crous P."/>
            <person name="Grigoriev I."/>
        </authorList>
    </citation>
    <scope>NUCLEOTIDE SEQUENCE</scope>
    <source>
        <strain evidence="2">CBS 123094</strain>
    </source>
</reference>
<name>A0A6A5W4X8_9PLEO</name>
<evidence type="ECO:0000256" key="1">
    <source>
        <dbReference type="SAM" id="SignalP"/>
    </source>
</evidence>
<dbReference type="EMBL" id="ML977668">
    <property type="protein sequence ID" value="KAF1994175.1"/>
    <property type="molecule type" value="Genomic_DNA"/>
</dbReference>
<dbReference type="OrthoDB" id="3735213at2759"/>
<feature type="signal peptide" evidence="1">
    <location>
        <begin position="1"/>
        <end position="17"/>
    </location>
</feature>
<dbReference type="Proteomes" id="UP000799779">
    <property type="component" value="Unassembled WGS sequence"/>
</dbReference>
<evidence type="ECO:0000313" key="3">
    <source>
        <dbReference type="Proteomes" id="UP000799779"/>
    </source>
</evidence>
<evidence type="ECO:0000313" key="2">
    <source>
        <dbReference type="EMBL" id="KAF1994175.1"/>
    </source>
</evidence>
<dbReference type="AlphaFoldDB" id="A0A6A5W4X8"/>
<proteinExistence type="predicted"/>
<feature type="chain" id="PRO_5025508477" evidence="1">
    <location>
        <begin position="18"/>
        <end position="230"/>
    </location>
</feature>
<accession>A0A6A5W4X8</accession>
<keyword evidence="3" id="KW-1185">Reference proteome</keyword>
<gene>
    <name evidence="2" type="ORF">P154DRAFT_586726</name>
</gene>
<protein>
    <submittedName>
        <fullName evidence="2">Uncharacterized protein</fullName>
    </submittedName>
</protein>